<dbReference type="Pfam" id="PF21760">
    <property type="entry name" value="SecD_1st"/>
    <property type="match status" value="1"/>
</dbReference>
<evidence type="ECO:0000256" key="4">
    <source>
        <dbReference type="ARBA" id="ARBA00022927"/>
    </source>
</evidence>
<name>A0ABU3XJP7_9BACI</name>
<comment type="caution">
    <text evidence="9">The sequence shown here is derived from an EMBL/GenBank/DDBJ whole genome shotgun (WGS) entry which is preliminary data.</text>
</comment>
<reference evidence="9 10" key="1">
    <citation type="submission" date="2023-10" db="EMBL/GenBank/DDBJ databases">
        <title>Screening of Alkalihalobacillus lindianensis BZ-TG-R113 and Its Alleviation of Salt Stress on Rapeseed Growth.</title>
        <authorList>
            <person name="Zhao B."/>
            <person name="Guo T."/>
        </authorList>
    </citation>
    <scope>NUCLEOTIDE SEQUENCE [LARGE SCALE GENOMIC DNA]</scope>
    <source>
        <strain evidence="9 10">BZ-TG-R113</strain>
    </source>
</reference>
<accession>A0ABU3XJP7</accession>
<keyword evidence="2" id="KW-1003">Cell membrane</keyword>
<proteinExistence type="predicted"/>
<organism evidence="9 10">
    <name type="scientific">Alkalihalophilus lindianensis</name>
    <dbReference type="NCBI Taxonomy" id="1630542"/>
    <lineage>
        <taxon>Bacteria</taxon>
        <taxon>Bacillati</taxon>
        <taxon>Bacillota</taxon>
        <taxon>Bacilli</taxon>
        <taxon>Bacillales</taxon>
        <taxon>Bacillaceae</taxon>
        <taxon>Alkalihalophilus</taxon>
    </lineage>
</organism>
<evidence type="ECO:0000256" key="5">
    <source>
        <dbReference type="ARBA" id="ARBA00022989"/>
    </source>
</evidence>
<dbReference type="PANTHER" id="PTHR30081:SF8">
    <property type="entry name" value="PROTEIN TRANSLOCASE SUBUNIT SECF"/>
    <property type="match status" value="1"/>
</dbReference>
<keyword evidence="3" id="KW-0812">Transmembrane</keyword>
<dbReference type="InterPro" id="IPR022813">
    <property type="entry name" value="SecD/SecF_arch_bac"/>
</dbReference>
<evidence type="ECO:0000256" key="6">
    <source>
        <dbReference type="ARBA" id="ARBA00023010"/>
    </source>
</evidence>
<keyword evidence="4" id="KW-0653">Protein transport</keyword>
<dbReference type="PANTHER" id="PTHR30081">
    <property type="entry name" value="PROTEIN-EXPORT MEMBRANE PROTEIN SEC"/>
    <property type="match status" value="1"/>
</dbReference>
<sequence length="81" mass="8898">ADGAVTRAIEIVRNRIDRFGVSEPSIVKKGTSRIAVELPGVSDGERVRRLLRGTARHEFRTMADPSSLSRALSSIVQFYNG</sequence>
<protein>
    <recommendedName>
        <fullName evidence="8">Protein translocase subunit SecDF P1 domain-containing protein</fullName>
    </recommendedName>
</protein>
<dbReference type="Proteomes" id="UP001287282">
    <property type="component" value="Unassembled WGS sequence"/>
</dbReference>
<evidence type="ECO:0000256" key="7">
    <source>
        <dbReference type="ARBA" id="ARBA00023136"/>
    </source>
</evidence>
<evidence type="ECO:0000256" key="1">
    <source>
        <dbReference type="ARBA" id="ARBA00022448"/>
    </source>
</evidence>
<dbReference type="Gene3D" id="3.30.70.3220">
    <property type="match status" value="1"/>
</dbReference>
<feature type="domain" description="Protein translocase subunit SecDF P1" evidence="8">
    <location>
        <begin position="5"/>
        <end position="63"/>
    </location>
</feature>
<evidence type="ECO:0000313" key="9">
    <source>
        <dbReference type="EMBL" id="MDV2687528.1"/>
    </source>
</evidence>
<evidence type="ECO:0000256" key="2">
    <source>
        <dbReference type="ARBA" id="ARBA00022475"/>
    </source>
</evidence>
<gene>
    <name evidence="9" type="ORF">RYX56_24580</name>
</gene>
<feature type="non-terminal residue" evidence="9">
    <location>
        <position position="81"/>
    </location>
</feature>
<dbReference type="InterPro" id="IPR048631">
    <property type="entry name" value="SecD_1st"/>
</dbReference>
<feature type="non-terminal residue" evidence="9">
    <location>
        <position position="1"/>
    </location>
</feature>
<keyword evidence="10" id="KW-1185">Reference proteome</keyword>
<keyword evidence="7" id="KW-0472">Membrane</keyword>
<evidence type="ECO:0000256" key="3">
    <source>
        <dbReference type="ARBA" id="ARBA00022692"/>
    </source>
</evidence>
<evidence type="ECO:0000259" key="8">
    <source>
        <dbReference type="Pfam" id="PF21760"/>
    </source>
</evidence>
<keyword evidence="5" id="KW-1133">Transmembrane helix</keyword>
<keyword evidence="6" id="KW-0811">Translocation</keyword>
<dbReference type="EMBL" id="JAWJBA010000860">
    <property type="protein sequence ID" value="MDV2687528.1"/>
    <property type="molecule type" value="Genomic_DNA"/>
</dbReference>
<evidence type="ECO:0000313" key="10">
    <source>
        <dbReference type="Proteomes" id="UP001287282"/>
    </source>
</evidence>
<keyword evidence="1" id="KW-0813">Transport</keyword>